<dbReference type="EMBL" id="GBRH01254173">
    <property type="protein sequence ID" value="JAD43722.1"/>
    <property type="molecule type" value="Transcribed_RNA"/>
</dbReference>
<organism evidence="1">
    <name type="scientific">Arundo donax</name>
    <name type="common">Giant reed</name>
    <name type="synonym">Donax arundinaceus</name>
    <dbReference type="NCBI Taxonomy" id="35708"/>
    <lineage>
        <taxon>Eukaryota</taxon>
        <taxon>Viridiplantae</taxon>
        <taxon>Streptophyta</taxon>
        <taxon>Embryophyta</taxon>
        <taxon>Tracheophyta</taxon>
        <taxon>Spermatophyta</taxon>
        <taxon>Magnoliopsida</taxon>
        <taxon>Liliopsida</taxon>
        <taxon>Poales</taxon>
        <taxon>Poaceae</taxon>
        <taxon>PACMAD clade</taxon>
        <taxon>Arundinoideae</taxon>
        <taxon>Arundineae</taxon>
        <taxon>Arundo</taxon>
    </lineage>
</organism>
<sequence length="40" mass="4569">MCYSTETFNLCTHHIHGLNAKRELAAHLPFTKTLDQILSL</sequence>
<reference evidence="1" key="2">
    <citation type="journal article" date="2015" name="Data Brief">
        <title>Shoot transcriptome of the giant reed, Arundo donax.</title>
        <authorList>
            <person name="Barrero R.A."/>
            <person name="Guerrero F.D."/>
            <person name="Moolhuijzen P."/>
            <person name="Goolsby J.A."/>
            <person name="Tidwell J."/>
            <person name="Bellgard S.E."/>
            <person name="Bellgard M.I."/>
        </authorList>
    </citation>
    <scope>NUCLEOTIDE SEQUENCE</scope>
    <source>
        <tissue evidence="1">Shoot tissue taken approximately 20 cm above the soil surface</tissue>
    </source>
</reference>
<protein>
    <submittedName>
        <fullName evidence="1">Uncharacterized protein</fullName>
    </submittedName>
</protein>
<evidence type="ECO:0000313" key="1">
    <source>
        <dbReference type="EMBL" id="JAD43722.1"/>
    </source>
</evidence>
<name>A0A0A9A9J4_ARUDO</name>
<dbReference type="AlphaFoldDB" id="A0A0A9A9J4"/>
<accession>A0A0A9A9J4</accession>
<proteinExistence type="predicted"/>
<reference evidence="1" key="1">
    <citation type="submission" date="2014-09" db="EMBL/GenBank/DDBJ databases">
        <authorList>
            <person name="Magalhaes I.L.F."/>
            <person name="Oliveira U."/>
            <person name="Santos F.R."/>
            <person name="Vidigal T.H.D.A."/>
            <person name="Brescovit A.D."/>
            <person name="Santos A.J."/>
        </authorList>
    </citation>
    <scope>NUCLEOTIDE SEQUENCE</scope>
    <source>
        <tissue evidence="1">Shoot tissue taken approximately 20 cm above the soil surface</tissue>
    </source>
</reference>